<name>K8P8A1_9BRAD</name>
<reference evidence="1 2" key="1">
    <citation type="submission" date="2012-04" db="EMBL/GenBank/DDBJ databases">
        <title>The Genome Sequence of Afipia clevelandensis ATCC 49720.</title>
        <authorList>
            <consortium name="The Broad Institute Genome Sequencing Platform"/>
            <person name="Earl A."/>
            <person name="Ward D."/>
            <person name="Feldgarden M."/>
            <person name="Gevers D."/>
            <person name="Huys G."/>
            <person name="Walker B."/>
            <person name="Young S.K."/>
            <person name="Zeng Q."/>
            <person name="Gargeya S."/>
            <person name="Fitzgerald M."/>
            <person name="Haas B."/>
            <person name="Abouelleil A."/>
            <person name="Alvarado L."/>
            <person name="Arachchi H.M."/>
            <person name="Berlin A."/>
            <person name="Chapman S.B."/>
            <person name="Goldberg J."/>
            <person name="Griggs A."/>
            <person name="Gujja S."/>
            <person name="Hansen M."/>
            <person name="Howarth C."/>
            <person name="Imamovic A."/>
            <person name="Larimer J."/>
            <person name="McCowen C."/>
            <person name="Montmayeur A."/>
            <person name="Murphy C."/>
            <person name="Neiman D."/>
            <person name="Pearson M."/>
            <person name="Priest M."/>
            <person name="Roberts A."/>
            <person name="Saif S."/>
            <person name="Shea T."/>
            <person name="Sisk P."/>
            <person name="Sykes S."/>
            <person name="Wortman J."/>
            <person name="Nusbaum C."/>
            <person name="Birren B."/>
        </authorList>
    </citation>
    <scope>NUCLEOTIDE SEQUENCE [LARGE SCALE GENOMIC DNA]</scope>
    <source>
        <strain evidence="1 2">ATCC 49720</strain>
    </source>
</reference>
<dbReference type="Proteomes" id="UP000001095">
    <property type="component" value="Unassembled WGS sequence"/>
</dbReference>
<protein>
    <submittedName>
        <fullName evidence="1">Uncharacterized protein</fullName>
    </submittedName>
</protein>
<gene>
    <name evidence="1" type="ORF">HMPREF9696_02082</name>
</gene>
<evidence type="ECO:0000313" key="1">
    <source>
        <dbReference type="EMBL" id="EKS35870.1"/>
    </source>
</evidence>
<accession>K8P8A1</accession>
<dbReference type="HOGENOM" id="CLU_073282_0_0_5"/>
<comment type="caution">
    <text evidence="1">The sequence shown here is derived from an EMBL/GenBank/DDBJ whole genome shotgun (WGS) entry which is preliminary data.</text>
</comment>
<sequence>MCASSVLCAGRSSGKRDRFMHIPATLDQARNTLAVMLGIAATESMPADIDHAAIAAATRYIFHLEPQFGLAGLTPLSPVRQAEMMEDPELARQAVSFAAIMAFVGGTLDQARLSATVRLADQLGVRDDFVNDLARLALGDLKEALDHMLRANVESITGREWTNAQIGPWLQPYDKQPDAALATRFHALSRLPDDTFGYAFAAFYQDNNYVYPGEPAALNFEFAVRHDSVHVLAGYDTSPSGELLTATLSATMHRSHAMSGHVLPALLNWHLGIPLNKTGASATGAFEPEEFFYAWARGEDTTLDLFGPGWNFWAAAIQPIDAVREAVGLLD</sequence>
<dbReference type="SUPFAM" id="SSF158682">
    <property type="entry name" value="TerB-like"/>
    <property type="match status" value="1"/>
</dbReference>
<keyword evidence="2" id="KW-1185">Reference proteome</keyword>
<dbReference type="EMBL" id="AGWY01000008">
    <property type="protein sequence ID" value="EKS35870.1"/>
    <property type="molecule type" value="Genomic_DNA"/>
</dbReference>
<dbReference type="AlphaFoldDB" id="K8P8A1"/>
<evidence type="ECO:0000313" key="2">
    <source>
        <dbReference type="Proteomes" id="UP000001095"/>
    </source>
</evidence>
<dbReference type="PATRIC" id="fig|883079.3.peg.2113"/>
<proteinExistence type="predicted"/>
<organism evidence="1 2">
    <name type="scientific">Afipia clevelandensis ATCC 49720</name>
    <dbReference type="NCBI Taxonomy" id="883079"/>
    <lineage>
        <taxon>Bacteria</taxon>
        <taxon>Pseudomonadati</taxon>
        <taxon>Pseudomonadota</taxon>
        <taxon>Alphaproteobacteria</taxon>
        <taxon>Hyphomicrobiales</taxon>
        <taxon>Nitrobacteraceae</taxon>
        <taxon>Afipia</taxon>
    </lineage>
</organism>
<dbReference type="InterPro" id="IPR029024">
    <property type="entry name" value="TerB-like"/>
</dbReference>